<keyword evidence="8" id="KW-0732">Signal</keyword>
<accession>E9SHS9</accession>
<reference evidence="10 11" key="1">
    <citation type="submission" date="2011-02" db="EMBL/GenBank/DDBJ databases">
        <authorList>
            <person name="Nelson K.E."/>
            <person name="Sutton G."/>
            <person name="Torralba M."/>
            <person name="Durkin S."/>
            <person name="Harkins D."/>
            <person name="Montgomery R."/>
            <person name="Ziemer C."/>
            <person name="Klaassens E."/>
            <person name="Ocuiv P."/>
            <person name="Morrison M."/>
        </authorList>
    </citation>
    <scope>NUCLEOTIDE SEQUENCE [LARGE SCALE GENOMIC DNA]</scope>
    <source>
        <strain evidence="10 11">8</strain>
    </source>
</reference>
<dbReference type="PROSITE" id="PS51257">
    <property type="entry name" value="PROKAR_LIPOPROTEIN"/>
    <property type="match status" value="1"/>
</dbReference>
<dbReference type="InterPro" id="IPR036195">
    <property type="entry name" value="AbfB_ABD_sf"/>
</dbReference>
<proteinExistence type="inferred from homology"/>
<name>E9SHS9_RUMAL</name>
<organism evidence="10 11">
    <name type="scientific">Ruminococcus albus 8</name>
    <dbReference type="NCBI Taxonomy" id="246199"/>
    <lineage>
        <taxon>Bacteria</taxon>
        <taxon>Bacillati</taxon>
        <taxon>Bacillota</taxon>
        <taxon>Clostridia</taxon>
        <taxon>Eubacteriales</taxon>
        <taxon>Oscillospiraceae</taxon>
        <taxon>Ruminococcus</taxon>
    </lineage>
</organism>
<evidence type="ECO:0000256" key="4">
    <source>
        <dbReference type="ARBA" id="ARBA00023277"/>
    </source>
</evidence>
<dbReference type="InterPro" id="IPR006710">
    <property type="entry name" value="Glyco_hydro_43"/>
</dbReference>
<comment type="similarity">
    <text evidence="1 6">Belongs to the glycosyl hydrolase 43 family.</text>
</comment>
<feature type="compositionally biased region" description="Basic and acidic residues" evidence="7">
    <location>
        <begin position="39"/>
        <end position="48"/>
    </location>
</feature>
<keyword evidence="2" id="KW-0858">Xylan degradation</keyword>
<evidence type="ECO:0000256" key="7">
    <source>
        <dbReference type="SAM" id="MobiDB-lite"/>
    </source>
</evidence>
<sequence length="536" mass="58485">MKSISALVLSVMLAAAMVSCGSESSGTAASESSQTSQTEHAEESEKEVSAANGEAGAPIELTKCVGNPIAGFDDKGELTYGGDPSVLVVGDTLYLYVGHDISTNDSYVMPEYLCYSTKDMKEWKYEGSVLKMADVKWAEKNSAWAGQVARHYDETAGKDKYYFYYCSWNSADSGKQSIGVAVADSPTGPFEDIGKALVNGSLTEEQTSDWNDIDPTVWIEDGDDGEEHRYLAWGNSKLYVCELNEDMISVKDYDGDGEITFKKDVVAKMPPASYTEAPWIYRRQDENGKYYGDYYLFYAYGWREQMAYATTDDLMEGKFDYQDVIMKASATSNTNHMAVVDFLGKTWFIYHNGSLAGGSGFRRVACVEELKFVDDGAVDYLEETAAGAFGTASALIAQNGEKLAHKWFNNSLADDAYPYTDAELGSGLEKTNELDEQWAIVQGKSDKDDPYAVSIESNNKAGLYVTFKDGGVVLSQDYDNSMSQAQTFRTVTGLSGKGVSFESVAEPGMYLTLSGGAASLTDGSDPQAVSFDIEDV</sequence>
<evidence type="ECO:0000256" key="5">
    <source>
        <dbReference type="ARBA" id="ARBA00023295"/>
    </source>
</evidence>
<dbReference type="eggNOG" id="COG3507">
    <property type="taxonomic scope" value="Bacteria"/>
</dbReference>
<feature type="chain" id="PRO_5039218768" evidence="8">
    <location>
        <begin position="22"/>
        <end position="536"/>
    </location>
</feature>
<dbReference type="Proteomes" id="UP000004259">
    <property type="component" value="Unassembled WGS sequence"/>
</dbReference>
<dbReference type="GO" id="GO:0046556">
    <property type="term" value="F:alpha-L-arabinofuranosidase activity"/>
    <property type="evidence" value="ECO:0007669"/>
    <property type="project" value="InterPro"/>
</dbReference>
<dbReference type="RefSeq" id="WP_002853419.1">
    <property type="nucleotide sequence ID" value="NZ_ADKM02000134.1"/>
</dbReference>
<dbReference type="InterPro" id="IPR052176">
    <property type="entry name" value="Glycosyl_Hydrlase_43_Enz"/>
</dbReference>
<dbReference type="Gene3D" id="2.115.10.20">
    <property type="entry name" value="Glycosyl hydrolase domain, family 43"/>
    <property type="match status" value="1"/>
</dbReference>
<dbReference type="STRING" id="246199.CUS_7029"/>
<evidence type="ECO:0000256" key="1">
    <source>
        <dbReference type="ARBA" id="ARBA00009865"/>
    </source>
</evidence>
<dbReference type="InterPro" id="IPR023296">
    <property type="entry name" value="Glyco_hydro_beta-prop_sf"/>
</dbReference>
<evidence type="ECO:0000256" key="6">
    <source>
        <dbReference type="RuleBase" id="RU361187"/>
    </source>
</evidence>
<dbReference type="SUPFAM" id="SSF110221">
    <property type="entry name" value="AbfB domain"/>
    <property type="match status" value="1"/>
</dbReference>
<evidence type="ECO:0000259" key="9">
    <source>
        <dbReference type="Pfam" id="PF05270"/>
    </source>
</evidence>
<dbReference type="GO" id="GO:0045493">
    <property type="term" value="P:xylan catabolic process"/>
    <property type="evidence" value="ECO:0007669"/>
    <property type="project" value="UniProtKB-KW"/>
</dbReference>
<dbReference type="InterPro" id="IPR007934">
    <property type="entry name" value="AbfB_ABD"/>
</dbReference>
<keyword evidence="11" id="KW-1185">Reference proteome</keyword>
<evidence type="ECO:0000256" key="8">
    <source>
        <dbReference type="SAM" id="SignalP"/>
    </source>
</evidence>
<dbReference type="Pfam" id="PF04616">
    <property type="entry name" value="Glyco_hydro_43"/>
    <property type="match status" value="1"/>
</dbReference>
<dbReference type="PANTHER" id="PTHR43772">
    <property type="entry name" value="ENDO-1,4-BETA-XYLANASE"/>
    <property type="match status" value="1"/>
</dbReference>
<evidence type="ECO:0000313" key="11">
    <source>
        <dbReference type="Proteomes" id="UP000004259"/>
    </source>
</evidence>
<dbReference type="PANTHER" id="PTHR43772:SF2">
    <property type="entry name" value="PUTATIVE (AFU_ORTHOLOGUE AFUA_2G04480)-RELATED"/>
    <property type="match status" value="1"/>
</dbReference>
<feature type="region of interest" description="Disordered" evidence="7">
    <location>
        <begin position="25"/>
        <end position="53"/>
    </location>
</feature>
<feature type="domain" description="Alpha-L-arabinofuranosidase B arabinose-binding" evidence="9">
    <location>
        <begin position="424"/>
        <end position="513"/>
    </location>
</feature>
<keyword evidence="2" id="KW-0624">Polysaccharide degradation</keyword>
<comment type="caution">
    <text evidence="10">The sequence shown here is derived from an EMBL/GenBank/DDBJ whole genome shotgun (WGS) entry which is preliminary data.</text>
</comment>
<evidence type="ECO:0000256" key="2">
    <source>
        <dbReference type="ARBA" id="ARBA00022651"/>
    </source>
</evidence>
<keyword evidence="5 6" id="KW-0326">Glycosidase</keyword>
<evidence type="ECO:0000313" key="10">
    <source>
        <dbReference type="EMBL" id="EGC01232.1"/>
    </source>
</evidence>
<dbReference type="Gene3D" id="2.80.10.50">
    <property type="match status" value="1"/>
</dbReference>
<feature type="signal peptide" evidence="8">
    <location>
        <begin position="1"/>
        <end position="21"/>
    </location>
</feature>
<dbReference type="SUPFAM" id="SSF75005">
    <property type="entry name" value="Arabinanase/levansucrase/invertase"/>
    <property type="match status" value="1"/>
</dbReference>
<dbReference type="EMBL" id="ADKM02000134">
    <property type="protein sequence ID" value="EGC01232.1"/>
    <property type="molecule type" value="Genomic_DNA"/>
</dbReference>
<gene>
    <name evidence="10" type="ORF">CUS_7029</name>
</gene>
<feature type="compositionally biased region" description="Low complexity" evidence="7">
    <location>
        <begin position="25"/>
        <end position="38"/>
    </location>
</feature>
<keyword evidence="3 6" id="KW-0378">Hydrolase</keyword>
<dbReference type="GO" id="GO:0046373">
    <property type="term" value="P:L-arabinose metabolic process"/>
    <property type="evidence" value="ECO:0007669"/>
    <property type="project" value="InterPro"/>
</dbReference>
<keyword evidence="4" id="KW-0119">Carbohydrate metabolism</keyword>
<protein>
    <submittedName>
        <fullName evidence="10">Glycosyl hydrolase, family 43</fullName>
    </submittedName>
</protein>
<dbReference type="AlphaFoldDB" id="E9SHS9"/>
<evidence type="ECO:0000256" key="3">
    <source>
        <dbReference type="ARBA" id="ARBA00022801"/>
    </source>
</evidence>
<dbReference type="Pfam" id="PF05270">
    <property type="entry name" value="AbfB"/>
    <property type="match status" value="1"/>
</dbReference>